<reference evidence="2 3" key="1">
    <citation type="journal article" date="2020" name="Nature">
        <title>Six reference-quality genomes reveal evolution of bat adaptations.</title>
        <authorList>
            <person name="Jebb D."/>
            <person name="Huang Z."/>
            <person name="Pippel M."/>
            <person name="Hughes G.M."/>
            <person name="Lavrichenko K."/>
            <person name="Devanna P."/>
            <person name="Winkler S."/>
            <person name="Jermiin L.S."/>
            <person name="Skirmuntt E.C."/>
            <person name="Katzourakis A."/>
            <person name="Burkitt-Gray L."/>
            <person name="Ray D.A."/>
            <person name="Sullivan K.A.M."/>
            <person name="Roscito J.G."/>
            <person name="Kirilenko B.M."/>
            <person name="Davalos L.M."/>
            <person name="Corthals A.P."/>
            <person name="Power M.L."/>
            <person name="Jones G."/>
            <person name="Ransome R.D."/>
            <person name="Dechmann D.K.N."/>
            <person name="Locatelli A.G."/>
            <person name="Puechmaille S.J."/>
            <person name="Fedrigo O."/>
            <person name="Jarvis E.D."/>
            <person name="Hiller M."/>
            <person name="Vernes S.C."/>
            <person name="Myers E.W."/>
            <person name="Teeling E.C."/>
        </authorList>
    </citation>
    <scope>NUCLEOTIDE SEQUENCE [LARGE SCALE GENOMIC DNA]</scope>
    <source>
        <strain evidence="2">Bat1K_MPI-CBG_1</strain>
    </source>
</reference>
<evidence type="ECO:0000313" key="2">
    <source>
        <dbReference type="EMBL" id="KAF6075065.1"/>
    </source>
</evidence>
<proteinExistence type="predicted"/>
<keyword evidence="1" id="KW-0472">Membrane</keyword>
<accession>A0A833YKW0</accession>
<gene>
    <name evidence="2" type="ORF">HJG60_009463</name>
</gene>
<dbReference type="EMBL" id="JABVXQ010000015">
    <property type="protein sequence ID" value="KAF6075065.1"/>
    <property type="molecule type" value="Genomic_DNA"/>
</dbReference>
<evidence type="ECO:0000313" key="3">
    <source>
        <dbReference type="Proteomes" id="UP000664940"/>
    </source>
</evidence>
<evidence type="ECO:0000256" key="1">
    <source>
        <dbReference type="SAM" id="Phobius"/>
    </source>
</evidence>
<keyword evidence="1" id="KW-1133">Transmembrane helix</keyword>
<dbReference type="Proteomes" id="UP000664940">
    <property type="component" value="Unassembled WGS sequence"/>
</dbReference>
<comment type="caution">
    <text evidence="2">The sequence shown here is derived from an EMBL/GenBank/DDBJ whole genome shotgun (WGS) entry which is preliminary data.</text>
</comment>
<organism evidence="2 3">
    <name type="scientific">Phyllostomus discolor</name>
    <name type="common">pale spear-nosed bat</name>
    <dbReference type="NCBI Taxonomy" id="89673"/>
    <lineage>
        <taxon>Eukaryota</taxon>
        <taxon>Metazoa</taxon>
        <taxon>Chordata</taxon>
        <taxon>Craniata</taxon>
        <taxon>Vertebrata</taxon>
        <taxon>Euteleostomi</taxon>
        <taxon>Mammalia</taxon>
        <taxon>Eutheria</taxon>
        <taxon>Laurasiatheria</taxon>
        <taxon>Chiroptera</taxon>
        <taxon>Yangochiroptera</taxon>
        <taxon>Phyllostomidae</taxon>
        <taxon>Phyllostominae</taxon>
        <taxon>Phyllostomus</taxon>
    </lineage>
</organism>
<dbReference type="AlphaFoldDB" id="A0A833YKW0"/>
<protein>
    <submittedName>
        <fullName evidence="2">Uncharacterized protein</fullName>
    </submittedName>
</protein>
<sequence length="131" mass="14807">MCNRFIFLSFAYTLFWFYFLFLIYCIDYGITVAPFSPLHSPLPRTPPPTHIPPCSSRPWVVYISSLPSTFPTLFLPSPCLFSTCHLCYLFSVPFPPLSSSHSLVDNPPCDLHFCGSVLVVCLVCFCFKCGC</sequence>
<feature type="transmembrane region" description="Helical" evidence="1">
    <location>
        <begin position="6"/>
        <end position="26"/>
    </location>
</feature>
<name>A0A833YKW0_9CHIR</name>
<keyword evidence="1" id="KW-0812">Transmembrane</keyword>